<dbReference type="EMBL" id="QRBI01000131">
    <property type="protein sequence ID" value="RMC03127.1"/>
    <property type="molecule type" value="Genomic_DNA"/>
</dbReference>
<protein>
    <recommendedName>
        <fullName evidence="24">MICAL-like protein 1</fullName>
    </recommendedName>
</protein>
<evidence type="ECO:0000256" key="2">
    <source>
        <dbReference type="ARBA" id="ARBA00004202"/>
    </source>
</evidence>
<evidence type="ECO:0000256" key="13">
    <source>
        <dbReference type="ARBA" id="ARBA00023136"/>
    </source>
</evidence>
<dbReference type="InterPro" id="IPR001715">
    <property type="entry name" value="CH_dom"/>
</dbReference>
<dbReference type="CDD" id="cd09444">
    <property type="entry name" value="LIM_Mical_like_1"/>
    <property type="match status" value="1"/>
</dbReference>
<evidence type="ECO:0000256" key="12">
    <source>
        <dbReference type="ARBA" id="ARBA00023054"/>
    </source>
</evidence>
<evidence type="ECO:0000256" key="18">
    <source>
        <dbReference type="SAM" id="MobiDB-lite"/>
    </source>
</evidence>
<dbReference type="FunFam" id="1.10.418.10:FF:000055">
    <property type="entry name" value="MICAL-like protein 2"/>
    <property type="match status" value="1"/>
</dbReference>
<feature type="region of interest" description="Disordered" evidence="18">
    <location>
        <begin position="890"/>
        <end position="927"/>
    </location>
</feature>
<evidence type="ECO:0000313" key="23">
    <source>
        <dbReference type="Proteomes" id="UP000269221"/>
    </source>
</evidence>
<proteinExistence type="predicted"/>
<keyword evidence="8 16" id="KW-0479">Metal-binding</keyword>
<dbReference type="GO" id="GO:0005856">
    <property type="term" value="C:cytoskeleton"/>
    <property type="evidence" value="ECO:0007669"/>
    <property type="project" value="UniProtKB-SubCell"/>
</dbReference>
<dbReference type="PROSITE" id="PS50021">
    <property type="entry name" value="CH"/>
    <property type="match status" value="1"/>
</dbReference>
<sequence length="927" mass="100634">MSGPRGALQAWCRRQCEGYRGVEIRDLSTSFRDGLAFCAILHRHRPDLLDFDSLSKDDVYENNRLAFELAEQELGIPALLDPNDMVSMKVPDCLSIMTYVSQYYNHFNNPSQASVPPPMKRPAAASSPPLLSHKMPVAAVESPSAPQGEAPSERSQRSTLSSTCAACQQHVHLVQRYLAEGKLYHRQCFRCKECSSTLLPGSYKPGSEAGTFVCTQHRGKLAMSGKAERRPSPDRQSSELKTETGADSVGEKALSAGAEVGKDDGDSQECVAGTPTPAEGLAGPAEKDSTASKAETPTLPAHTGNEALVSQTPPRPPIPSKPAGLAQDKASSLDGRLRDSRPTPAPRKATDASALSPPTSHPVPRPRSILQGDGSECGPGMVNGRAPEPSPPVPKPRGRPCSSDRGGAAARAKDPPWMALVQAEPKKKPAPPPPPGNSYETPSRTSEEEDGEEVGKTRSEESRSDTTEPKLYNPFEEEDEEEVESADTQKSTPEQEQTAAKPLHPWYGITPTSSPKAKKRPAPRAPNASPLVHHPISRLSHSEPSSSTPSPALSLESINSDSSAKVLGDTDEASVPKSSSEPTVHMPTAAKTSSTDAPLASVSSSESPAVPASLSTNSSFSSSSELASLSGEMQPSTLHTSTSISTGSLKTSPSRLPPRPPARASPTPILLASDGGAGSPKTSSSPKPQLKSSCKENPFNRKASPAASPSAKKPPKGSKPVRPPAPGHGFPLIKRKVQTDQYIPEEDIYGEMDAIEHQLDELEHRGVALEEKLRSAENDNPEDSLLVDWFKLIHEKHMLVRHESELIYIFKQQNLEQRQSDVEYELRCLLNKPEKDWTDEDRGREKVLMQELVTIIEQRNAIVNCLDEDRQREEEEDKMLEAMIKRKEFHKEMETESKKKGKFKPMKVLKLLGNKHDSKNKLPKEKS</sequence>
<evidence type="ECO:0000259" key="20">
    <source>
        <dbReference type="PROSITE" id="PS50023"/>
    </source>
</evidence>
<dbReference type="InterPro" id="IPR022735">
    <property type="entry name" value="bMERB_dom"/>
</dbReference>
<feature type="compositionally biased region" description="Polar residues" evidence="18">
    <location>
        <begin position="486"/>
        <end position="498"/>
    </location>
</feature>
<feature type="region of interest" description="Disordered" evidence="18">
    <location>
        <begin position="222"/>
        <end position="736"/>
    </location>
</feature>
<evidence type="ECO:0000256" key="8">
    <source>
        <dbReference type="ARBA" id="ARBA00022723"/>
    </source>
</evidence>
<keyword evidence="13" id="KW-0472">Membrane</keyword>
<keyword evidence="15" id="KW-0966">Cell projection</keyword>
<comment type="caution">
    <text evidence="22">The sequence shown here is derived from an EMBL/GenBank/DDBJ whole genome shotgun (WGS) entry which is preliminary data.</text>
</comment>
<evidence type="ECO:0008006" key="24">
    <source>
        <dbReference type="Google" id="ProtNLM"/>
    </source>
</evidence>
<evidence type="ECO:0000313" key="22">
    <source>
        <dbReference type="EMBL" id="RMC03127.1"/>
    </source>
</evidence>
<evidence type="ECO:0000256" key="15">
    <source>
        <dbReference type="ARBA" id="ARBA00023273"/>
    </source>
</evidence>
<keyword evidence="23" id="KW-1185">Reference proteome</keyword>
<evidence type="ECO:0000256" key="5">
    <source>
        <dbReference type="ARBA" id="ARBA00022475"/>
    </source>
</evidence>
<evidence type="ECO:0000259" key="21">
    <source>
        <dbReference type="PROSITE" id="PS51848"/>
    </source>
</evidence>
<evidence type="ECO:0000256" key="10">
    <source>
        <dbReference type="ARBA" id="ARBA00022833"/>
    </source>
</evidence>
<evidence type="ECO:0000256" key="7">
    <source>
        <dbReference type="ARBA" id="ARBA00022553"/>
    </source>
</evidence>
<feature type="coiled-coil region" evidence="17">
    <location>
        <begin position="745"/>
        <end position="779"/>
    </location>
</feature>
<feature type="compositionally biased region" description="Polar residues" evidence="18">
    <location>
        <begin position="680"/>
        <end position="692"/>
    </location>
</feature>
<feature type="compositionally biased region" description="Low complexity" evidence="18">
    <location>
        <begin position="702"/>
        <end position="711"/>
    </location>
</feature>
<keyword evidence="10 16" id="KW-0862">Zinc</keyword>
<dbReference type="InterPro" id="IPR050540">
    <property type="entry name" value="F-actin_Monoox_Mical"/>
</dbReference>
<dbReference type="STRING" id="333673.A0A3M0K7N8"/>
<evidence type="ECO:0000256" key="3">
    <source>
        <dbReference type="ARBA" id="ARBA00004245"/>
    </source>
</evidence>
<organism evidence="22 23">
    <name type="scientific">Hirundo rustica rustica</name>
    <dbReference type="NCBI Taxonomy" id="333673"/>
    <lineage>
        <taxon>Eukaryota</taxon>
        <taxon>Metazoa</taxon>
        <taxon>Chordata</taxon>
        <taxon>Craniata</taxon>
        <taxon>Vertebrata</taxon>
        <taxon>Euteleostomi</taxon>
        <taxon>Archelosauria</taxon>
        <taxon>Archosauria</taxon>
        <taxon>Dinosauria</taxon>
        <taxon>Saurischia</taxon>
        <taxon>Theropoda</taxon>
        <taxon>Coelurosauria</taxon>
        <taxon>Aves</taxon>
        <taxon>Neognathae</taxon>
        <taxon>Neoaves</taxon>
        <taxon>Telluraves</taxon>
        <taxon>Australaves</taxon>
        <taxon>Passeriformes</taxon>
        <taxon>Sylvioidea</taxon>
        <taxon>Hirundinidae</taxon>
        <taxon>Hirundo</taxon>
    </lineage>
</organism>
<dbReference type="GO" id="GO:0042995">
    <property type="term" value="C:cell projection"/>
    <property type="evidence" value="ECO:0007669"/>
    <property type="project" value="UniProtKB-SubCell"/>
</dbReference>
<evidence type="ECO:0000256" key="14">
    <source>
        <dbReference type="ARBA" id="ARBA00023212"/>
    </source>
</evidence>
<dbReference type="Pfam" id="PF00412">
    <property type="entry name" value="LIM"/>
    <property type="match status" value="1"/>
</dbReference>
<keyword evidence="12 17" id="KW-0175">Coiled coil</keyword>
<evidence type="ECO:0000256" key="11">
    <source>
        <dbReference type="ARBA" id="ARBA00023038"/>
    </source>
</evidence>
<evidence type="ECO:0000256" key="4">
    <source>
        <dbReference type="ARBA" id="ARBA00004316"/>
    </source>
</evidence>
<dbReference type="PROSITE" id="PS50023">
    <property type="entry name" value="LIM_DOMAIN_2"/>
    <property type="match status" value="1"/>
</dbReference>
<evidence type="ECO:0000256" key="6">
    <source>
        <dbReference type="ARBA" id="ARBA00022490"/>
    </source>
</evidence>
<evidence type="ECO:0000256" key="1">
    <source>
        <dbReference type="ARBA" id="ARBA00004172"/>
    </source>
</evidence>
<feature type="domain" description="BMERB" evidence="21">
    <location>
        <begin position="735"/>
        <end position="882"/>
    </location>
</feature>
<feature type="domain" description="Calponin-homology (CH)" evidence="19">
    <location>
        <begin position="2"/>
        <end position="108"/>
    </location>
</feature>
<feature type="compositionally biased region" description="Acidic residues" evidence="18">
    <location>
        <begin position="475"/>
        <end position="485"/>
    </location>
</feature>
<dbReference type="Pfam" id="PF00307">
    <property type="entry name" value="CH"/>
    <property type="match status" value="1"/>
</dbReference>
<dbReference type="GO" id="GO:0046872">
    <property type="term" value="F:metal ion binding"/>
    <property type="evidence" value="ECO:0007669"/>
    <property type="project" value="UniProtKB-KW"/>
</dbReference>
<dbReference type="CDD" id="cd21252">
    <property type="entry name" value="CH_MICALL1"/>
    <property type="match status" value="1"/>
</dbReference>
<dbReference type="SUPFAM" id="SSF47576">
    <property type="entry name" value="Calponin-homology domain, CH-domain"/>
    <property type="match status" value="1"/>
</dbReference>
<feature type="compositionally biased region" description="Basic and acidic residues" evidence="18">
    <location>
        <begin position="453"/>
        <end position="468"/>
    </location>
</feature>
<dbReference type="InterPro" id="IPR036872">
    <property type="entry name" value="CH_dom_sf"/>
</dbReference>
<feature type="domain" description="LIM zinc-binding" evidence="20">
    <location>
        <begin position="162"/>
        <end position="224"/>
    </location>
</feature>
<dbReference type="GO" id="GO:0055037">
    <property type="term" value="C:recycling endosome"/>
    <property type="evidence" value="ECO:0007669"/>
    <property type="project" value="UniProtKB-SubCell"/>
</dbReference>
<gene>
    <name evidence="22" type="ORF">DUI87_20320</name>
</gene>
<name>A0A3M0K7N8_HIRRU</name>
<keyword evidence="14" id="KW-0206">Cytoskeleton</keyword>
<dbReference type="SMART" id="SM00033">
    <property type="entry name" value="CH"/>
    <property type="match status" value="1"/>
</dbReference>
<dbReference type="SUPFAM" id="SSF57716">
    <property type="entry name" value="Glucocorticoid receptor-like (DNA-binding domain)"/>
    <property type="match status" value="2"/>
</dbReference>
<dbReference type="Gene3D" id="2.10.110.10">
    <property type="entry name" value="Cysteine Rich Protein"/>
    <property type="match status" value="1"/>
</dbReference>
<feature type="compositionally biased region" description="Low complexity" evidence="18">
    <location>
        <begin position="597"/>
        <end position="630"/>
    </location>
</feature>
<dbReference type="Gene3D" id="1.10.418.10">
    <property type="entry name" value="Calponin-like domain"/>
    <property type="match status" value="1"/>
</dbReference>
<comment type="subcellular location">
    <subcellularLocation>
        <location evidence="2">Cell membrane</location>
        <topology evidence="2">Peripheral membrane protein</topology>
    </subcellularLocation>
    <subcellularLocation>
        <location evidence="4">Cell projection</location>
    </subcellularLocation>
    <subcellularLocation>
        <location evidence="3">Cytoplasm</location>
        <location evidence="3">Cytoskeleton</location>
    </subcellularLocation>
    <subcellularLocation>
        <location evidence="1">Recycling endosome</location>
    </subcellularLocation>
</comment>
<dbReference type="AlphaFoldDB" id="A0A3M0K7N8"/>
<keyword evidence="6" id="KW-0963">Cytoplasm</keyword>
<dbReference type="Proteomes" id="UP000269221">
    <property type="component" value="Unassembled WGS sequence"/>
</dbReference>
<evidence type="ECO:0000256" key="17">
    <source>
        <dbReference type="SAM" id="Coils"/>
    </source>
</evidence>
<evidence type="ECO:0000256" key="9">
    <source>
        <dbReference type="ARBA" id="ARBA00022753"/>
    </source>
</evidence>
<feature type="compositionally biased region" description="Low complexity" evidence="18">
    <location>
        <begin position="537"/>
        <end position="557"/>
    </location>
</feature>
<keyword evidence="5" id="KW-1003">Cell membrane</keyword>
<dbReference type="Pfam" id="PF12130">
    <property type="entry name" value="bMERB_dom"/>
    <property type="match status" value="1"/>
</dbReference>
<dbReference type="PANTHER" id="PTHR23167">
    <property type="entry name" value="CALPONIN HOMOLOGY DOMAIN-CONTAINING PROTEIN DDB_G0272472-RELATED"/>
    <property type="match status" value="1"/>
</dbReference>
<feature type="compositionally biased region" description="Basic and acidic residues" evidence="18">
    <location>
        <begin position="914"/>
        <end position="927"/>
    </location>
</feature>
<dbReference type="PROSITE" id="PS00478">
    <property type="entry name" value="LIM_DOMAIN_1"/>
    <property type="match status" value="1"/>
</dbReference>
<evidence type="ECO:0000259" key="19">
    <source>
        <dbReference type="PROSITE" id="PS50021"/>
    </source>
</evidence>
<feature type="compositionally biased region" description="Polar residues" evidence="18">
    <location>
        <begin position="631"/>
        <end position="650"/>
    </location>
</feature>
<keyword evidence="9" id="KW-0967">Endosome</keyword>
<evidence type="ECO:0000256" key="16">
    <source>
        <dbReference type="PROSITE-ProRule" id="PRU00125"/>
    </source>
</evidence>
<dbReference type="PROSITE" id="PS51848">
    <property type="entry name" value="BMERB"/>
    <property type="match status" value="1"/>
</dbReference>
<reference evidence="22 23" key="1">
    <citation type="submission" date="2018-07" db="EMBL/GenBank/DDBJ databases">
        <title>A high quality draft genome assembly of the barn swallow (H. rustica rustica).</title>
        <authorList>
            <person name="Formenti G."/>
            <person name="Chiara M."/>
            <person name="Poveda L."/>
            <person name="Francoijs K.-J."/>
            <person name="Bonisoli-Alquati A."/>
            <person name="Canova L."/>
            <person name="Gianfranceschi L."/>
            <person name="Horner D.S."/>
            <person name="Saino N."/>
        </authorList>
    </citation>
    <scope>NUCLEOTIDE SEQUENCE [LARGE SCALE GENOMIC DNA]</scope>
    <source>
        <strain evidence="22">Chelidonia</strain>
        <tissue evidence="22">Blood</tissue>
    </source>
</reference>
<dbReference type="OrthoDB" id="8062037at2759"/>
<keyword evidence="11 16" id="KW-0440">LIM domain</keyword>
<dbReference type="SMART" id="SM01203">
    <property type="entry name" value="DUF3585"/>
    <property type="match status" value="1"/>
</dbReference>
<accession>A0A3M0K7N8</accession>
<dbReference type="InterPro" id="IPR001781">
    <property type="entry name" value="Znf_LIM"/>
</dbReference>
<dbReference type="SMART" id="SM00132">
    <property type="entry name" value="LIM"/>
    <property type="match status" value="1"/>
</dbReference>
<keyword evidence="7" id="KW-0597">Phosphoprotein</keyword>
<dbReference type="GO" id="GO:0005886">
    <property type="term" value="C:plasma membrane"/>
    <property type="evidence" value="ECO:0007669"/>
    <property type="project" value="UniProtKB-SubCell"/>
</dbReference>
<feature type="compositionally biased region" description="Basic and acidic residues" evidence="18">
    <location>
        <begin position="226"/>
        <end position="244"/>
    </location>
</feature>
<dbReference type="PANTHER" id="PTHR23167:SF89">
    <property type="entry name" value="MICAL-LIKE PROTEIN 1"/>
    <property type="match status" value="1"/>
</dbReference>